<comment type="caution">
    <text evidence="3">The sequence shown here is derived from an EMBL/GenBank/DDBJ whole genome shotgun (WGS) entry which is preliminary data.</text>
</comment>
<dbReference type="InterPro" id="IPR037185">
    <property type="entry name" value="EmrE-like"/>
</dbReference>
<feature type="transmembrane region" description="Helical" evidence="1">
    <location>
        <begin position="100"/>
        <end position="118"/>
    </location>
</feature>
<feature type="domain" description="EamA" evidence="2">
    <location>
        <begin position="155"/>
        <end position="285"/>
    </location>
</feature>
<feature type="transmembrane region" description="Helical" evidence="1">
    <location>
        <begin position="184"/>
        <end position="201"/>
    </location>
</feature>
<dbReference type="Proteomes" id="UP001069802">
    <property type="component" value="Unassembled WGS sequence"/>
</dbReference>
<keyword evidence="1" id="KW-1133">Transmembrane helix</keyword>
<feature type="transmembrane region" description="Helical" evidence="1">
    <location>
        <begin position="153"/>
        <end position="172"/>
    </location>
</feature>
<evidence type="ECO:0000313" key="4">
    <source>
        <dbReference type="Proteomes" id="UP001069802"/>
    </source>
</evidence>
<sequence length="302" mass="32984">MQQPQINSGILQMSLAMVLSGFIGLFVFESGQSPFNVVFFRCVFGATGLGLYCWYKGYLTKDVLVGRNIILALLGGAALICNWILLFSSFELASISVSTTIYHTQPFFLVIFGAIFLGEAFSLNKIIWLIIAFSGLVLIVNPDTESFTGNIQMLKGAGLALGAAVLYTFTTIVAKRLKQMKPHLIAFLQVSLGVVMLAPFVDFSAAPTEAAPWGFLIALGLIHTCFMYIIMYSAFQKLQTPVIAVLSFIYPVVAIILDYVFYEQNLSLLQILGIILILLSAAAVNLGWKLLPGRADPTKKIA</sequence>
<feature type="transmembrane region" description="Helical" evidence="1">
    <location>
        <begin position="268"/>
        <end position="291"/>
    </location>
</feature>
<dbReference type="SUPFAM" id="SSF103481">
    <property type="entry name" value="Multidrug resistance efflux transporter EmrE"/>
    <property type="match status" value="2"/>
</dbReference>
<dbReference type="PANTHER" id="PTHR22911">
    <property type="entry name" value="ACYL-MALONYL CONDENSING ENZYME-RELATED"/>
    <property type="match status" value="1"/>
</dbReference>
<accession>A0ABT4LG75</accession>
<feature type="transmembrane region" description="Helical" evidence="1">
    <location>
        <begin position="9"/>
        <end position="28"/>
    </location>
</feature>
<name>A0ABT4LG75_9PROT</name>
<feature type="transmembrane region" description="Helical" evidence="1">
    <location>
        <begin position="242"/>
        <end position="262"/>
    </location>
</feature>
<evidence type="ECO:0000313" key="3">
    <source>
        <dbReference type="EMBL" id="MCZ4280093.1"/>
    </source>
</evidence>
<keyword evidence="4" id="KW-1185">Reference proteome</keyword>
<feature type="domain" description="EamA" evidence="2">
    <location>
        <begin position="8"/>
        <end position="140"/>
    </location>
</feature>
<dbReference type="Pfam" id="PF00892">
    <property type="entry name" value="EamA"/>
    <property type="match status" value="2"/>
</dbReference>
<dbReference type="EMBL" id="JAPWGY010000002">
    <property type="protein sequence ID" value="MCZ4280093.1"/>
    <property type="molecule type" value="Genomic_DNA"/>
</dbReference>
<proteinExistence type="predicted"/>
<organism evidence="3 4">
    <name type="scientific">Kiloniella laminariae</name>
    <dbReference type="NCBI Taxonomy" id="454162"/>
    <lineage>
        <taxon>Bacteria</taxon>
        <taxon>Pseudomonadati</taxon>
        <taxon>Pseudomonadota</taxon>
        <taxon>Alphaproteobacteria</taxon>
        <taxon>Rhodospirillales</taxon>
        <taxon>Kiloniellaceae</taxon>
        <taxon>Kiloniella</taxon>
    </lineage>
</organism>
<feature type="transmembrane region" description="Helical" evidence="1">
    <location>
        <begin position="125"/>
        <end position="141"/>
    </location>
</feature>
<feature type="transmembrane region" description="Helical" evidence="1">
    <location>
        <begin position="213"/>
        <end position="235"/>
    </location>
</feature>
<keyword evidence="1" id="KW-0472">Membrane</keyword>
<reference evidence="3" key="1">
    <citation type="submission" date="2022-12" db="EMBL/GenBank/DDBJ databases">
        <title>Bacterial isolates from different developmental stages of Nematostella vectensis.</title>
        <authorList>
            <person name="Fraune S."/>
        </authorList>
    </citation>
    <scope>NUCLEOTIDE SEQUENCE</scope>
    <source>
        <strain evidence="3">G21630-S1</strain>
    </source>
</reference>
<dbReference type="PANTHER" id="PTHR22911:SF102">
    <property type="entry name" value="MEMBRANE PROTEIN"/>
    <property type="match status" value="1"/>
</dbReference>
<dbReference type="InterPro" id="IPR000620">
    <property type="entry name" value="EamA_dom"/>
</dbReference>
<feature type="transmembrane region" description="Helical" evidence="1">
    <location>
        <begin position="34"/>
        <end position="55"/>
    </location>
</feature>
<keyword evidence="1" id="KW-0812">Transmembrane</keyword>
<gene>
    <name evidence="3" type="ORF">O4H49_04860</name>
</gene>
<protein>
    <submittedName>
        <fullName evidence="3">DMT family transporter</fullName>
    </submittedName>
</protein>
<evidence type="ECO:0000259" key="2">
    <source>
        <dbReference type="Pfam" id="PF00892"/>
    </source>
</evidence>
<evidence type="ECO:0000256" key="1">
    <source>
        <dbReference type="SAM" id="Phobius"/>
    </source>
</evidence>
<dbReference type="RefSeq" id="WP_269422305.1">
    <property type="nucleotide sequence ID" value="NZ_JAPWGY010000002.1"/>
</dbReference>
<feature type="transmembrane region" description="Helical" evidence="1">
    <location>
        <begin position="67"/>
        <end position="88"/>
    </location>
</feature>